<keyword evidence="9" id="KW-0812">Transmembrane</keyword>
<feature type="domain" description="Signal transduction histidine kinase subgroup 3 dimerisation and phosphoacceptor" evidence="11">
    <location>
        <begin position="259"/>
        <end position="324"/>
    </location>
</feature>
<name>A0ABX5VQG4_9MICO</name>
<dbReference type="RefSeq" id="WP_139949121.1">
    <property type="nucleotide sequence ID" value="NZ_CP040899.1"/>
</dbReference>
<dbReference type="Pfam" id="PF02518">
    <property type="entry name" value="HATPase_c"/>
    <property type="match status" value="1"/>
</dbReference>
<evidence type="ECO:0000256" key="8">
    <source>
        <dbReference type="ARBA" id="ARBA00023012"/>
    </source>
</evidence>
<dbReference type="CDD" id="cd16917">
    <property type="entry name" value="HATPase_UhpB-NarQ-NarX-like"/>
    <property type="match status" value="1"/>
</dbReference>
<dbReference type="InterPro" id="IPR036890">
    <property type="entry name" value="HATPase_C_sf"/>
</dbReference>
<dbReference type="InterPro" id="IPR050482">
    <property type="entry name" value="Sensor_HK_TwoCompSys"/>
</dbReference>
<evidence type="ECO:0000256" key="9">
    <source>
        <dbReference type="SAM" id="Phobius"/>
    </source>
</evidence>
<comment type="catalytic activity">
    <reaction evidence="1">
        <text>ATP + protein L-histidine = ADP + protein N-phospho-L-histidine.</text>
        <dbReference type="EC" id="2.7.13.3"/>
    </reaction>
</comment>
<evidence type="ECO:0000256" key="4">
    <source>
        <dbReference type="ARBA" id="ARBA00022679"/>
    </source>
</evidence>
<evidence type="ECO:0000259" key="11">
    <source>
        <dbReference type="Pfam" id="PF07730"/>
    </source>
</evidence>
<dbReference type="EMBL" id="CP040899">
    <property type="protein sequence ID" value="QDB80448.1"/>
    <property type="molecule type" value="Genomic_DNA"/>
</dbReference>
<keyword evidence="9" id="KW-1133">Transmembrane helix</keyword>
<organism evidence="12 13">
    <name type="scientific">Georgenia wutianyii</name>
    <dbReference type="NCBI Taxonomy" id="2585135"/>
    <lineage>
        <taxon>Bacteria</taxon>
        <taxon>Bacillati</taxon>
        <taxon>Actinomycetota</taxon>
        <taxon>Actinomycetes</taxon>
        <taxon>Micrococcales</taxon>
        <taxon>Bogoriellaceae</taxon>
        <taxon>Georgenia</taxon>
    </lineage>
</organism>
<accession>A0ABX5VQG4</accession>
<feature type="domain" description="Histidine kinase/HSP90-like ATPase" evidence="10">
    <location>
        <begin position="364"/>
        <end position="456"/>
    </location>
</feature>
<keyword evidence="4" id="KW-0808">Transferase</keyword>
<feature type="transmembrane region" description="Helical" evidence="9">
    <location>
        <begin position="207"/>
        <end position="227"/>
    </location>
</feature>
<keyword evidence="7" id="KW-0067">ATP-binding</keyword>
<keyword evidence="8" id="KW-0902">Two-component regulatory system</keyword>
<dbReference type="EC" id="2.7.13.3" evidence="2"/>
<sequence>MSPDRPRASAWPASARGRLRSGIERARQTLAERPDLADRLVWRGYLAVALVTAATYLLPSVIWYTYPPGSRSALGVVGITAVTGVLGALALRGRRRHPVRTVVVTALLAVLTIAVTGAPGATVLGTALAVHALAATWPPVRTWPAVLGSILAVGASMLAWLSLDVWDVVLGLSRLPEGPPDHPPGARSPEEWSGLGRALLAGIDSRVFEATFSALLLLTAVVAGLSVRSRRQRDFAAQAQAQARVREHRQDLLMARTAERTTVAREVHDVVAHSISVMVALADGAAAVAPRSPEQAREAMREVSATGRSALADMKRVLAALHETAPDPREETADLVAMVDRFRAAGLPVAATGLDVDLPGPVALAVRRIVGEALTNVLRHAPAARRVELEVVRTPDAVTIEVLDDGPHAGSSAASTHGSGRGLVGIRERAAVLGGTCHAGPRPERGWRVAVALPVEGARGREPR</sequence>
<keyword evidence="5" id="KW-0547">Nucleotide-binding</keyword>
<feature type="transmembrane region" description="Helical" evidence="9">
    <location>
        <begin position="45"/>
        <end position="66"/>
    </location>
</feature>
<dbReference type="Pfam" id="PF07730">
    <property type="entry name" value="HisKA_3"/>
    <property type="match status" value="1"/>
</dbReference>
<dbReference type="Gene3D" id="3.30.565.10">
    <property type="entry name" value="Histidine kinase-like ATPase, C-terminal domain"/>
    <property type="match status" value="1"/>
</dbReference>
<dbReference type="PANTHER" id="PTHR24421">
    <property type="entry name" value="NITRATE/NITRITE SENSOR PROTEIN NARX-RELATED"/>
    <property type="match status" value="1"/>
</dbReference>
<evidence type="ECO:0000313" key="13">
    <source>
        <dbReference type="Proteomes" id="UP000313948"/>
    </source>
</evidence>
<gene>
    <name evidence="12" type="ORF">FE251_14495</name>
</gene>
<feature type="transmembrane region" description="Helical" evidence="9">
    <location>
        <begin position="103"/>
        <end position="130"/>
    </location>
</feature>
<keyword evidence="3" id="KW-0597">Phosphoprotein</keyword>
<dbReference type="Gene3D" id="1.20.5.1930">
    <property type="match status" value="1"/>
</dbReference>
<evidence type="ECO:0000256" key="3">
    <source>
        <dbReference type="ARBA" id="ARBA00022553"/>
    </source>
</evidence>
<dbReference type="SUPFAM" id="SSF55874">
    <property type="entry name" value="ATPase domain of HSP90 chaperone/DNA topoisomerase II/histidine kinase"/>
    <property type="match status" value="1"/>
</dbReference>
<protein>
    <recommendedName>
        <fullName evidence="2">histidine kinase</fullName>
        <ecNumber evidence="2">2.7.13.3</ecNumber>
    </recommendedName>
</protein>
<feature type="transmembrane region" description="Helical" evidence="9">
    <location>
        <begin position="142"/>
        <end position="163"/>
    </location>
</feature>
<evidence type="ECO:0000313" key="12">
    <source>
        <dbReference type="EMBL" id="QDB80448.1"/>
    </source>
</evidence>
<keyword evidence="6 12" id="KW-0418">Kinase</keyword>
<dbReference type="InterPro" id="IPR011712">
    <property type="entry name" value="Sig_transdc_His_kin_sub3_dim/P"/>
</dbReference>
<evidence type="ECO:0000256" key="6">
    <source>
        <dbReference type="ARBA" id="ARBA00022777"/>
    </source>
</evidence>
<dbReference type="InterPro" id="IPR003594">
    <property type="entry name" value="HATPase_dom"/>
</dbReference>
<feature type="transmembrane region" description="Helical" evidence="9">
    <location>
        <begin position="72"/>
        <end position="91"/>
    </location>
</feature>
<dbReference type="PANTHER" id="PTHR24421:SF10">
    <property type="entry name" value="NITRATE_NITRITE SENSOR PROTEIN NARQ"/>
    <property type="match status" value="1"/>
</dbReference>
<evidence type="ECO:0000256" key="7">
    <source>
        <dbReference type="ARBA" id="ARBA00022840"/>
    </source>
</evidence>
<evidence type="ECO:0000256" key="1">
    <source>
        <dbReference type="ARBA" id="ARBA00000085"/>
    </source>
</evidence>
<evidence type="ECO:0000256" key="5">
    <source>
        <dbReference type="ARBA" id="ARBA00022741"/>
    </source>
</evidence>
<proteinExistence type="predicted"/>
<evidence type="ECO:0000259" key="10">
    <source>
        <dbReference type="Pfam" id="PF02518"/>
    </source>
</evidence>
<keyword evidence="13" id="KW-1185">Reference proteome</keyword>
<reference evidence="12 13" key="1">
    <citation type="submission" date="2019-05" db="EMBL/GenBank/DDBJ databases">
        <title>Georgenia *** sp. nov., and Georgenia *** sp. nov., isolated from the intestinal contents of plateau pika (Ochotona curzoniae) in the Qinghai-Tibet plateau of China.</title>
        <authorList>
            <person name="Tian Z."/>
        </authorList>
    </citation>
    <scope>NUCLEOTIDE SEQUENCE [LARGE SCALE GENOMIC DNA]</scope>
    <source>
        <strain evidence="12 13">Z294</strain>
    </source>
</reference>
<keyword evidence="9" id="KW-0472">Membrane</keyword>
<dbReference type="Proteomes" id="UP000313948">
    <property type="component" value="Chromosome"/>
</dbReference>
<dbReference type="GO" id="GO:0016301">
    <property type="term" value="F:kinase activity"/>
    <property type="evidence" value="ECO:0007669"/>
    <property type="project" value="UniProtKB-KW"/>
</dbReference>
<evidence type="ECO:0000256" key="2">
    <source>
        <dbReference type="ARBA" id="ARBA00012438"/>
    </source>
</evidence>